<keyword evidence="3" id="KW-1185">Reference proteome</keyword>
<dbReference type="PANTHER" id="PTHR31790:SF526">
    <property type="entry name" value="OS12G0618150 PROTEIN"/>
    <property type="match status" value="1"/>
</dbReference>
<name>A0A7J7L6M8_9MAGN</name>
<dbReference type="OrthoDB" id="1303199at2759"/>
<gene>
    <name evidence="2" type="ORF">GIB67_001441</name>
</gene>
<dbReference type="PANTHER" id="PTHR31790">
    <property type="entry name" value="OS02G0783600 PROTEIN"/>
    <property type="match status" value="1"/>
</dbReference>
<dbReference type="InterPro" id="IPR017451">
    <property type="entry name" value="F-box-assoc_interact_dom"/>
</dbReference>
<sequence length="315" mass="35829">MVYGFGCDPTGEEYKVVRIVFSGQDYESEVKIYSSDNSWKRIGTVPYKGYYFTSSGVFLDESLHWLARLDFDCNQLLISFNMNEEFQKTSGSNILRAMSKEEIYYWGRRPKKLGVLGGLLCMLNGDSEYTYAIWVMMNYGEKESWTRLYDHVYDRVSMSINQVHPRPLHISKTGRVLSNSSEGLILFEPEHKEVRKLESPKSSDIRTYVGSLIPLTSVGSPDITRTYATYNKFLGLGGVWEGRVRVYIQVGYLFGLGAVGVGGGLEVDHGVGAWGTVDIEDEDVKAGWAFRDLVERMRLLAIFCCRVERRCLEVP</sequence>
<reference evidence="2 3" key="1">
    <citation type="journal article" date="2020" name="IScience">
        <title>Genome Sequencing of the Endangered Kingdonia uniflora (Circaeasteraceae, Ranunculales) Reveals Potential Mechanisms of Evolutionary Specialization.</title>
        <authorList>
            <person name="Sun Y."/>
            <person name="Deng T."/>
            <person name="Zhang A."/>
            <person name="Moore M.J."/>
            <person name="Landis J.B."/>
            <person name="Lin N."/>
            <person name="Zhang H."/>
            <person name="Zhang X."/>
            <person name="Huang J."/>
            <person name="Zhang X."/>
            <person name="Sun H."/>
            <person name="Wang H."/>
        </authorList>
    </citation>
    <scope>NUCLEOTIDE SEQUENCE [LARGE SCALE GENOMIC DNA]</scope>
    <source>
        <strain evidence="2">TB1705</strain>
        <tissue evidence="2">Leaf</tissue>
    </source>
</reference>
<dbReference type="Pfam" id="PF07734">
    <property type="entry name" value="FBA_1"/>
    <property type="match status" value="1"/>
</dbReference>
<dbReference type="AlphaFoldDB" id="A0A7J7L6M8"/>
<dbReference type="EMBL" id="JACGCM010002602">
    <property type="protein sequence ID" value="KAF6138291.1"/>
    <property type="molecule type" value="Genomic_DNA"/>
</dbReference>
<protein>
    <recommendedName>
        <fullName evidence="1">F-box associated beta-propeller type 1 domain-containing protein</fullName>
    </recommendedName>
</protein>
<organism evidence="2 3">
    <name type="scientific">Kingdonia uniflora</name>
    <dbReference type="NCBI Taxonomy" id="39325"/>
    <lineage>
        <taxon>Eukaryota</taxon>
        <taxon>Viridiplantae</taxon>
        <taxon>Streptophyta</taxon>
        <taxon>Embryophyta</taxon>
        <taxon>Tracheophyta</taxon>
        <taxon>Spermatophyta</taxon>
        <taxon>Magnoliopsida</taxon>
        <taxon>Ranunculales</taxon>
        <taxon>Circaeasteraceae</taxon>
        <taxon>Kingdonia</taxon>
    </lineage>
</organism>
<comment type="caution">
    <text evidence="2">The sequence shown here is derived from an EMBL/GenBank/DDBJ whole genome shotgun (WGS) entry which is preliminary data.</text>
</comment>
<dbReference type="InterPro" id="IPR006527">
    <property type="entry name" value="F-box-assoc_dom_typ1"/>
</dbReference>
<dbReference type="InterPro" id="IPR052361">
    <property type="entry name" value="F-box_domain"/>
</dbReference>
<dbReference type="NCBIfam" id="TIGR01640">
    <property type="entry name" value="F_box_assoc_1"/>
    <property type="match status" value="1"/>
</dbReference>
<evidence type="ECO:0000259" key="1">
    <source>
        <dbReference type="Pfam" id="PF07734"/>
    </source>
</evidence>
<accession>A0A7J7L6M8</accession>
<evidence type="ECO:0000313" key="3">
    <source>
        <dbReference type="Proteomes" id="UP000541444"/>
    </source>
</evidence>
<evidence type="ECO:0000313" key="2">
    <source>
        <dbReference type="EMBL" id="KAF6138291.1"/>
    </source>
</evidence>
<feature type="domain" description="F-box associated beta-propeller type 1" evidence="1">
    <location>
        <begin position="3"/>
        <end position="160"/>
    </location>
</feature>
<proteinExistence type="predicted"/>
<dbReference type="Proteomes" id="UP000541444">
    <property type="component" value="Unassembled WGS sequence"/>
</dbReference>